<dbReference type="Proteomes" id="UP000008062">
    <property type="component" value="Chromosome 2"/>
</dbReference>
<keyword evidence="5 6" id="KW-0067">ATP-binding</keyword>
<dbReference type="GO" id="GO:0005524">
    <property type="term" value="F:ATP binding"/>
    <property type="evidence" value="ECO:0007669"/>
    <property type="project" value="UniProtKB-UniRule"/>
</dbReference>
<dbReference type="AlphaFoldDB" id="F9X3S3"/>
<dbReference type="KEGG" id="ztr:MYCGRDRAFT_55383"/>
<dbReference type="InterPro" id="IPR022672">
    <property type="entry name" value="Hexokinase_N"/>
</dbReference>
<dbReference type="InterPro" id="IPR043129">
    <property type="entry name" value="ATPase_NBD"/>
</dbReference>
<dbReference type="GO" id="GO:0001678">
    <property type="term" value="P:intracellular glucose homeostasis"/>
    <property type="evidence" value="ECO:0007669"/>
    <property type="project" value="InterPro"/>
</dbReference>
<dbReference type="OMA" id="PDFQPFE"/>
<dbReference type="STRING" id="336722.F9X3S3"/>
<dbReference type="Pfam" id="PF03727">
    <property type="entry name" value="Hexokinase_2"/>
    <property type="match status" value="1"/>
</dbReference>
<evidence type="ECO:0000256" key="6">
    <source>
        <dbReference type="RuleBase" id="RU362007"/>
    </source>
</evidence>
<accession>F9X3S3</accession>
<keyword evidence="6" id="KW-0324">Glycolysis</keyword>
<dbReference type="Pfam" id="PF00349">
    <property type="entry name" value="Hexokinase_1"/>
    <property type="match status" value="1"/>
</dbReference>
<dbReference type="CDD" id="cd24000">
    <property type="entry name" value="ASKHA_NBD_HK"/>
    <property type="match status" value="1"/>
</dbReference>
<comment type="similarity">
    <text evidence="1 6">Belongs to the hexokinase family.</text>
</comment>
<evidence type="ECO:0000259" key="8">
    <source>
        <dbReference type="Pfam" id="PF03727"/>
    </source>
</evidence>
<keyword evidence="10" id="KW-1185">Reference proteome</keyword>
<evidence type="ECO:0000313" key="9">
    <source>
        <dbReference type="EMBL" id="EGP90492.1"/>
    </source>
</evidence>
<dbReference type="eggNOG" id="KOG1369">
    <property type="taxonomic scope" value="Eukaryota"/>
</dbReference>
<reference evidence="9 10" key="1">
    <citation type="journal article" date="2011" name="PLoS Genet.">
        <title>Finished genome of the fungal wheat pathogen Mycosphaerella graminicola reveals dispensome structure, chromosome plasticity, and stealth pathogenesis.</title>
        <authorList>
            <person name="Goodwin S.B."/>
            <person name="Ben M'barek S."/>
            <person name="Dhillon B."/>
            <person name="Wittenberg A.H.J."/>
            <person name="Crane C.F."/>
            <person name="Hane J.K."/>
            <person name="Foster A.J."/>
            <person name="Van der Lee T.A.J."/>
            <person name="Grimwood J."/>
            <person name="Aerts A."/>
            <person name="Antoniw J."/>
            <person name="Bailey A."/>
            <person name="Bluhm B."/>
            <person name="Bowler J."/>
            <person name="Bristow J."/>
            <person name="van der Burgt A."/>
            <person name="Canto-Canche B."/>
            <person name="Churchill A.C.L."/>
            <person name="Conde-Ferraez L."/>
            <person name="Cools H.J."/>
            <person name="Coutinho P.M."/>
            <person name="Csukai M."/>
            <person name="Dehal P."/>
            <person name="De Wit P."/>
            <person name="Donzelli B."/>
            <person name="van de Geest H.C."/>
            <person name="van Ham R.C.H.J."/>
            <person name="Hammond-Kosack K.E."/>
            <person name="Henrissat B."/>
            <person name="Kilian A."/>
            <person name="Kobayashi A.K."/>
            <person name="Koopmann E."/>
            <person name="Kourmpetis Y."/>
            <person name="Kuzniar A."/>
            <person name="Lindquist E."/>
            <person name="Lombard V."/>
            <person name="Maliepaard C."/>
            <person name="Martins N."/>
            <person name="Mehrabi R."/>
            <person name="Nap J.P.H."/>
            <person name="Ponomarenko A."/>
            <person name="Rudd J.J."/>
            <person name="Salamov A."/>
            <person name="Schmutz J."/>
            <person name="Schouten H.J."/>
            <person name="Shapiro H."/>
            <person name="Stergiopoulos I."/>
            <person name="Torriani S.F.F."/>
            <person name="Tu H."/>
            <person name="de Vries R.P."/>
            <person name="Waalwijk C."/>
            <person name="Ware S.B."/>
            <person name="Wiebenga A."/>
            <person name="Zwiers L.-H."/>
            <person name="Oliver R.P."/>
            <person name="Grigoriev I.V."/>
            <person name="Kema G.H.J."/>
        </authorList>
    </citation>
    <scope>NUCLEOTIDE SEQUENCE [LARGE SCALE GENOMIC DNA]</scope>
    <source>
        <strain evidence="10">CBS 115943 / IPO323</strain>
    </source>
</reference>
<dbReference type="RefSeq" id="XP_003855516.1">
    <property type="nucleotide sequence ID" value="XM_003855468.1"/>
</dbReference>
<protein>
    <recommendedName>
        <fullName evidence="6">Phosphotransferase</fullName>
        <ecNumber evidence="6">2.7.1.-</ecNumber>
    </recommendedName>
</protein>
<evidence type="ECO:0000259" key="7">
    <source>
        <dbReference type="Pfam" id="PF00349"/>
    </source>
</evidence>
<dbReference type="GO" id="GO:0019158">
    <property type="term" value="F:mannokinase activity"/>
    <property type="evidence" value="ECO:0007669"/>
    <property type="project" value="TreeGrafter"/>
</dbReference>
<proteinExistence type="inferred from homology"/>
<gene>
    <name evidence="9" type="primary">HKX2</name>
    <name evidence="9" type="ORF">MYCGRDRAFT_55383</name>
</gene>
<dbReference type="UniPathway" id="UPA00109">
    <property type="reaction ID" value="UER00180"/>
</dbReference>
<dbReference type="GO" id="GO:0008865">
    <property type="term" value="F:fructokinase activity"/>
    <property type="evidence" value="ECO:0007669"/>
    <property type="project" value="TreeGrafter"/>
</dbReference>
<dbReference type="GO" id="GO:0006006">
    <property type="term" value="P:glucose metabolic process"/>
    <property type="evidence" value="ECO:0007669"/>
    <property type="project" value="TreeGrafter"/>
</dbReference>
<keyword evidence="2 6" id="KW-0808">Transferase</keyword>
<dbReference type="OrthoDB" id="419537at2759"/>
<dbReference type="PANTHER" id="PTHR19443">
    <property type="entry name" value="HEXOKINASE"/>
    <property type="match status" value="1"/>
</dbReference>
<dbReference type="GO" id="GO:0004340">
    <property type="term" value="F:glucokinase activity"/>
    <property type="evidence" value="ECO:0007669"/>
    <property type="project" value="TreeGrafter"/>
</dbReference>
<evidence type="ECO:0000256" key="4">
    <source>
        <dbReference type="ARBA" id="ARBA00022777"/>
    </source>
</evidence>
<evidence type="ECO:0000256" key="1">
    <source>
        <dbReference type="ARBA" id="ARBA00009225"/>
    </source>
</evidence>
<dbReference type="EMBL" id="CM001197">
    <property type="protein sequence ID" value="EGP90492.1"/>
    <property type="molecule type" value="Genomic_DNA"/>
</dbReference>
<dbReference type="InParanoid" id="F9X3S3"/>
<dbReference type="GO" id="GO:0005829">
    <property type="term" value="C:cytosol"/>
    <property type="evidence" value="ECO:0007669"/>
    <property type="project" value="TreeGrafter"/>
</dbReference>
<dbReference type="PANTHER" id="PTHR19443:SF24">
    <property type="entry name" value="PHOSPHOTRANSFERASE"/>
    <property type="match status" value="1"/>
</dbReference>
<dbReference type="Gene3D" id="3.30.420.40">
    <property type="match status" value="1"/>
</dbReference>
<sequence length="482" mass="53456">MDEYLHNVRSQFEAPLHIDRLLEISKQLQQECRDRLQASDISMLPSYQRSLPTGEERGDFLALDVGGSTFRIALIRLAGKTKAEHSSTCSATHTPDTPCRSDSLQIRRIRTFTIDETVRRLRGEAFFDWMADRIGDMLHEYNHIRGTSNAHLPMGLAWSFPIEQTSPHSGRLLAMGKGFLATHGVENQDLSSLIMRSCRAKKLNVEMRAIVNDSAATLLAQSYRDSSVRMSLILGTGTNAAVYLPVSSLHPSKFGDRPESWFSDTTHVLVNTELSMLGKRSLPRTHWDDQLNASHPLPDFQPLEYLITGRYLAEIFRLVLLEAEGSIVDFFSLPPAWRTTPYSVDASLLAIFEADTTPTLSLSRAAILPHYPPDSKTQILAPDLSFLRSIAQSITCRASTYLATALHALWVVRCEAEGLRPTTDQSRVSVACAGSIVEKYPGYRQRAQRVLDELCGVGECEEGYVRLGCSGESSVVGAAVAV</sequence>
<evidence type="ECO:0000256" key="3">
    <source>
        <dbReference type="ARBA" id="ARBA00022741"/>
    </source>
</evidence>
<dbReference type="GO" id="GO:0005739">
    <property type="term" value="C:mitochondrion"/>
    <property type="evidence" value="ECO:0007669"/>
    <property type="project" value="TreeGrafter"/>
</dbReference>
<dbReference type="EC" id="2.7.1.-" evidence="6"/>
<dbReference type="SUPFAM" id="SSF53067">
    <property type="entry name" value="Actin-like ATPase domain"/>
    <property type="match status" value="2"/>
</dbReference>
<dbReference type="InterPro" id="IPR022673">
    <property type="entry name" value="Hexokinase_C"/>
</dbReference>
<name>F9X3S3_ZYMTI</name>
<keyword evidence="3 6" id="KW-0547">Nucleotide-binding</keyword>
<dbReference type="Gene3D" id="3.40.367.20">
    <property type="match status" value="1"/>
</dbReference>
<evidence type="ECO:0000256" key="5">
    <source>
        <dbReference type="ARBA" id="ARBA00022840"/>
    </source>
</evidence>
<feature type="non-terminal residue" evidence="9">
    <location>
        <position position="482"/>
    </location>
</feature>
<dbReference type="GO" id="GO:0005536">
    <property type="term" value="F:D-glucose binding"/>
    <property type="evidence" value="ECO:0007669"/>
    <property type="project" value="InterPro"/>
</dbReference>
<feature type="domain" description="Hexokinase C-terminal" evidence="8">
    <location>
        <begin position="229"/>
        <end position="481"/>
    </location>
</feature>
<organism evidence="9 10">
    <name type="scientific">Zymoseptoria tritici (strain CBS 115943 / IPO323)</name>
    <name type="common">Speckled leaf blotch fungus</name>
    <name type="synonym">Septoria tritici</name>
    <dbReference type="NCBI Taxonomy" id="336722"/>
    <lineage>
        <taxon>Eukaryota</taxon>
        <taxon>Fungi</taxon>
        <taxon>Dikarya</taxon>
        <taxon>Ascomycota</taxon>
        <taxon>Pezizomycotina</taxon>
        <taxon>Dothideomycetes</taxon>
        <taxon>Dothideomycetidae</taxon>
        <taxon>Mycosphaerellales</taxon>
        <taxon>Mycosphaerellaceae</taxon>
        <taxon>Zymoseptoria</taxon>
    </lineage>
</organism>
<dbReference type="GO" id="GO:0006013">
    <property type="term" value="P:mannose metabolic process"/>
    <property type="evidence" value="ECO:0007669"/>
    <property type="project" value="TreeGrafter"/>
</dbReference>
<dbReference type="PRINTS" id="PR00475">
    <property type="entry name" value="HEXOKINASE"/>
</dbReference>
<dbReference type="HOGENOM" id="CLU_014393_4_1_1"/>
<evidence type="ECO:0000313" key="10">
    <source>
        <dbReference type="Proteomes" id="UP000008062"/>
    </source>
</evidence>
<dbReference type="GeneID" id="13403456"/>
<feature type="domain" description="Hexokinase N-terminal" evidence="7">
    <location>
        <begin position="16"/>
        <end position="223"/>
    </location>
</feature>
<dbReference type="GO" id="GO:0006096">
    <property type="term" value="P:glycolytic process"/>
    <property type="evidence" value="ECO:0007669"/>
    <property type="project" value="UniProtKB-UniPathway"/>
</dbReference>
<dbReference type="InterPro" id="IPR001312">
    <property type="entry name" value="Hexokinase"/>
</dbReference>
<evidence type="ECO:0000256" key="2">
    <source>
        <dbReference type="ARBA" id="ARBA00022679"/>
    </source>
</evidence>
<dbReference type="PROSITE" id="PS51748">
    <property type="entry name" value="HEXOKINASE_2"/>
    <property type="match status" value="1"/>
</dbReference>
<keyword evidence="4 6" id="KW-0418">Kinase</keyword>